<dbReference type="EMBL" id="JAVDRP010000018">
    <property type="protein sequence ID" value="MDR6412391.1"/>
    <property type="molecule type" value="Genomic_DNA"/>
</dbReference>
<evidence type="ECO:0000313" key="1">
    <source>
        <dbReference type="EMBL" id="MDR6412391.1"/>
    </source>
</evidence>
<evidence type="ECO:0000313" key="2">
    <source>
        <dbReference type="Proteomes" id="UP001264340"/>
    </source>
</evidence>
<dbReference type="Proteomes" id="UP001264340">
    <property type="component" value="Unassembled WGS sequence"/>
</dbReference>
<protein>
    <submittedName>
        <fullName evidence="1">Uncharacterized protein</fullName>
    </submittedName>
</protein>
<accession>A0ABU1M0J4</accession>
<name>A0ABU1M0J4_9BURK</name>
<keyword evidence="2" id="KW-1185">Reference proteome</keyword>
<reference evidence="1 2" key="1">
    <citation type="submission" date="2023-07" db="EMBL/GenBank/DDBJ databases">
        <title>Sorghum-associated microbial communities from plants grown in Nebraska, USA.</title>
        <authorList>
            <person name="Schachtman D."/>
        </authorList>
    </citation>
    <scope>NUCLEOTIDE SEQUENCE [LARGE SCALE GENOMIC DNA]</scope>
    <source>
        <strain evidence="1 2">DS1316</strain>
    </source>
</reference>
<comment type="caution">
    <text evidence="1">The sequence shown here is derived from an EMBL/GenBank/DDBJ whole genome shotgun (WGS) entry which is preliminary data.</text>
</comment>
<proteinExistence type="predicted"/>
<sequence length="98" mass="11536">MQREIDVVARNVEFHANFFADGFRADDIHAKRGVKQCAQKRCWKFARRVRQRYLQAGARRAEGNDVVMLNRRRAERLRGEAVVRSGESHMTRHGLMPW</sequence>
<gene>
    <name evidence="1" type="ORF">J2804_005826</name>
</gene>
<organism evidence="1 2">
    <name type="scientific">Paraburkholderia terricola</name>
    <dbReference type="NCBI Taxonomy" id="169427"/>
    <lineage>
        <taxon>Bacteria</taxon>
        <taxon>Pseudomonadati</taxon>
        <taxon>Pseudomonadota</taxon>
        <taxon>Betaproteobacteria</taxon>
        <taxon>Burkholderiales</taxon>
        <taxon>Burkholderiaceae</taxon>
        <taxon>Paraburkholderia</taxon>
    </lineage>
</organism>